<protein>
    <submittedName>
        <fullName evidence="1">Uncharacterized protein</fullName>
    </submittedName>
</protein>
<sequence>MDYADFSPEDIQHEAVNNAAKLAKVLGGECFDDIPQDEVNNLIDAHSETLTDEDLLELTKSASEAPDPEEEEEVVDLRIERLTGLLRTVKELQDKAEAWNPYTVRSLQFKDAIDAAMQTYKTLLTTMKKQGQQLPVIMFLKPVKDALHKDATFPKTHEEEASPEEL</sequence>
<evidence type="ECO:0000313" key="1">
    <source>
        <dbReference type="EMBL" id="CAI9734415.1"/>
    </source>
</evidence>
<gene>
    <name evidence="1" type="ORF">OCTVUL_1B026030</name>
</gene>
<dbReference type="AlphaFoldDB" id="A0AA36BHB8"/>
<organism evidence="1 2">
    <name type="scientific">Octopus vulgaris</name>
    <name type="common">Common octopus</name>
    <dbReference type="NCBI Taxonomy" id="6645"/>
    <lineage>
        <taxon>Eukaryota</taxon>
        <taxon>Metazoa</taxon>
        <taxon>Spiralia</taxon>
        <taxon>Lophotrochozoa</taxon>
        <taxon>Mollusca</taxon>
        <taxon>Cephalopoda</taxon>
        <taxon>Coleoidea</taxon>
        <taxon>Octopodiformes</taxon>
        <taxon>Octopoda</taxon>
        <taxon>Incirrata</taxon>
        <taxon>Octopodidae</taxon>
        <taxon>Octopus</taxon>
    </lineage>
</organism>
<proteinExistence type="predicted"/>
<keyword evidence="2" id="KW-1185">Reference proteome</keyword>
<dbReference type="Proteomes" id="UP001162480">
    <property type="component" value="Chromosome 16"/>
</dbReference>
<reference evidence="1" key="1">
    <citation type="submission" date="2023-08" db="EMBL/GenBank/DDBJ databases">
        <authorList>
            <person name="Alioto T."/>
            <person name="Alioto T."/>
            <person name="Gomez Garrido J."/>
        </authorList>
    </citation>
    <scope>NUCLEOTIDE SEQUENCE</scope>
</reference>
<dbReference type="EMBL" id="OX597829">
    <property type="protein sequence ID" value="CAI9734415.1"/>
    <property type="molecule type" value="Genomic_DNA"/>
</dbReference>
<accession>A0AA36BHB8</accession>
<evidence type="ECO:0000313" key="2">
    <source>
        <dbReference type="Proteomes" id="UP001162480"/>
    </source>
</evidence>
<name>A0AA36BHB8_OCTVU</name>